<dbReference type="GO" id="GO:0008270">
    <property type="term" value="F:zinc ion binding"/>
    <property type="evidence" value="ECO:0007669"/>
    <property type="project" value="InterPro"/>
</dbReference>
<reference evidence="2" key="1">
    <citation type="submission" date="2021-01" db="EMBL/GenBank/DDBJ databases">
        <title>Genome public.</title>
        <authorList>
            <person name="Liu C."/>
            <person name="Sun Q."/>
        </authorList>
    </citation>
    <scope>NUCLEOTIDE SEQUENCE</scope>
    <source>
        <strain evidence="2">M6</strain>
    </source>
</reference>
<evidence type="ECO:0000313" key="2">
    <source>
        <dbReference type="EMBL" id="MBK6089071.1"/>
    </source>
</evidence>
<feature type="domain" description="DUF3991" evidence="1">
    <location>
        <begin position="128"/>
        <end position="203"/>
    </location>
</feature>
<dbReference type="GO" id="GO:0006260">
    <property type="term" value="P:DNA replication"/>
    <property type="evidence" value="ECO:0007669"/>
    <property type="project" value="InterPro"/>
</dbReference>
<dbReference type="GO" id="GO:0003677">
    <property type="term" value="F:DNA binding"/>
    <property type="evidence" value="ECO:0007669"/>
    <property type="project" value="InterPro"/>
</dbReference>
<evidence type="ECO:0000259" key="1">
    <source>
        <dbReference type="Pfam" id="PF13154"/>
    </source>
</evidence>
<dbReference type="EMBL" id="JAEQMG010000112">
    <property type="protein sequence ID" value="MBK6089071.1"/>
    <property type="molecule type" value="Genomic_DNA"/>
</dbReference>
<dbReference type="Gene3D" id="3.40.1360.10">
    <property type="match status" value="1"/>
</dbReference>
<dbReference type="RefSeq" id="WP_201427867.1">
    <property type="nucleotide sequence ID" value="NZ_JAEQMG010000112.1"/>
</dbReference>
<protein>
    <submittedName>
        <fullName evidence="2">Toprim domain-containing protein</fullName>
    </submittedName>
</protein>
<keyword evidence="3" id="KW-1185">Reference proteome</keyword>
<dbReference type="Pfam" id="PF13154">
    <property type="entry name" value="DUF3991"/>
    <property type="match status" value="1"/>
</dbReference>
<dbReference type="Pfam" id="PF13155">
    <property type="entry name" value="Toprim_2"/>
    <property type="match status" value="1"/>
</dbReference>
<dbReference type="SUPFAM" id="SSF57783">
    <property type="entry name" value="Zinc beta-ribbon"/>
    <property type="match status" value="1"/>
</dbReference>
<evidence type="ECO:0000313" key="3">
    <source>
        <dbReference type="Proteomes" id="UP000633365"/>
    </source>
</evidence>
<dbReference type="InterPro" id="IPR025054">
    <property type="entry name" value="DUF3991"/>
</dbReference>
<comment type="caution">
    <text evidence="2">The sequence shown here is derived from an EMBL/GenBank/DDBJ whole genome shotgun (WGS) entry which is preliminary data.</text>
</comment>
<accession>A0A935C277</accession>
<gene>
    <name evidence="2" type="ORF">JKK62_10550</name>
</gene>
<dbReference type="AlphaFoldDB" id="A0A935C277"/>
<dbReference type="InterPro" id="IPR036977">
    <property type="entry name" value="DNA_primase_Znf_CHC2"/>
</dbReference>
<dbReference type="Proteomes" id="UP000633365">
    <property type="component" value="Unassembled WGS sequence"/>
</dbReference>
<sequence length="334" mass="38581">MTTRFTKKQIQQARQADLFSYLQANEPVVLKKDGRNYRHREHDSLVYVTAKNFWYWNSRGKSITALDYLMEIRGYSFAEAVSRLIGDAPARASPQAAYSQNDSKPKQQRPAKLYLPWPKKCATGYFKYLRKRGISARVIQRCRELGLLYEGKYKPKKDEKIVPVCVFVGKDEAGKIKFACMRGIYEQVKKDVYGSDKAFSFCLPPEKPRSSQVAVFEAPIDALSHATLQELDGWKWNGYRLSLGGTSHVALFAFLERHPEIRRVDLYLDNDCAGLKNARKIQAMLRDNPGFKDIRVGVHPPREGKDYNEMLQIRLQQVSKNNRRRREKQAAFSM</sequence>
<proteinExistence type="predicted"/>
<organism evidence="2 3">
    <name type="scientific">Ruminococcus difficilis</name>
    <dbReference type="NCBI Taxonomy" id="2763069"/>
    <lineage>
        <taxon>Bacteria</taxon>
        <taxon>Bacillati</taxon>
        <taxon>Bacillota</taxon>
        <taxon>Clostridia</taxon>
        <taxon>Eubacteriales</taxon>
        <taxon>Oscillospiraceae</taxon>
        <taxon>Ruminococcus</taxon>
    </lineage>
</organism>
<name>A0A935C277_9FIRM</name>
<dbReference type="Gene3D" id="3.90.580.10">
    <property type="entry name" value="Zinc finger, CHC2-type domain"/>
    <property type="match status" value="1"/>
</dbReference>